<protein>
    <submittedName>
        <fullName evidence="2">Outer membrane protein beta-barrel domain-containing protein</fullName>
    </submittedName>
</protein>
<dbReference type="RefSeq" id="WP_078736312.1">
    <property type="nucleotide sequence ID" value="NZ_FUXE01000003.1"/>
</dbReference>
<dbReference type="EMBL" id="FUXE01000003">
    <property type="protein sequence ID" value="SJZ52252.1"/>
    <property type="molecule type" value="Genomic_DNA"/>
</dbReference>
<dbReference type="STRING" id="29524.SAMN02745171_00357"/>
<evidence type="ECO:0000259" key="1">
    <source>
        <dbReference type="Pfam" id="PF13568"/>
    </source>
</evidence>
<dbReference type="OrthoDB" id="977141at2"/>
<dbReference type="InterPro" id="IPR025665">
    <property type="entry name" value="Beta-barrel_OMP_2"/>
</dbReference>
<accession>A0A1T4LBP4</accession>
<evidence type="ECO:0000313" key="2">
    <source>
        <dbReference type="EMBL" id="SJZ52252.1"/>
    </source>
</evidence>
<gene>
    <name evidence="2" type="ORF">SAMN02745171_00357</name>
</gene>
<dbReference type="Pfam" id="PF13568">
    <property type="entry name" value="OMP_b-brl_2"/>
    <property type="match status" value="1"/>
</dbReference>
<proteinExistence type="predicted"/>
<reference evidence="3" key="1">
    <citation type="submission" date="2017-02" db="EMBL/GenBank/DDBJ databases">
        <authorList>
            <person name="Varghese N."/>
            <person name="Submissions S."/>
        </authorList>
    </citation>
    <scope>NUCLEOTIDE SEQUENCE [LARGE SCALE GENOMIC DNA]</scope>
    <source>
        <strain evidence="3">ATCC 51356</strain>
    </source>
</reference>
<feature type="domain" description="Outer membrane protein beta-barrel" evidence="1">
    <location>
        <begin position="33"/>
        <end position="198"/>
    </location>
</feature>
<organism evidence="2 3">
    <name type="scientific">Porphyromonas circumdentaria</name>
    <dbReference type="NCBI Taxonomy" id="29524"/>
    <lineage>
        <taxon>Bacteria</taxon>
        <taxon>Pseudomonadati</taxon>
        <taxon>Bacteroidota</taxon>
        <taxon>Bacteroidia</taxon>
        <taxon>Bacteroidales</taxon>
        <taxon>Porphyromonadaceae</taxon>
        <taxon>Porphyromonas</taxon>
    </lineage>
</organism>
<name>A0A1T4LBP4_9PORP</name>
<evidence type="ECO:0000313" key="3">
    <source>
        <dbReference type="Proteomes" id="UP000190121"/>
    </source>
</evidence>
<dbReference type="AlphaFoldDB" id="A0A1T4LBP4"/>
<keyword evidence="3" id="KW-1185">Reference proteome</keyword>
<dbReference type="Proteomes" id="UP000190121">
    <property type="component" value="Unassembled WGS sequence"/>
</dbReference>
<sequence length="225" mass="25139">MLHKNIILLLFLCFPSLVRAQYKEQVPSLSHPSLQIGASVGATASQVLFMPSVAQSMAQGIRVGLVTTLANSEYTAFSLEIAYSQRGWKESFAKSRGEELAYFRKMSFIDLPLLCHLYYPINKVKMGVKLGPQIGLFLGESITAKGEAFTPKEQVRHALKVVNRFSWGLTGGPSLSYTFGGHSIELDFLVYYGFNDIFSTTVRDPYSKSSELFGLLKLNYLFRLL</sequence>